<reference evidence="14" key="1">
    <citation type="submission" date="2020-01" db="EMBL/GenBank/DDBJ databases">
        <title>Identification and distribution of gene clusters putatively required for synthesis of sphingolipid metabolism inhibitors in phylogenetically diverse species of the filamentous fungus Fusarium.</title>
        <authorList>
            <person name="Kim H.-S."/>
            <person name="Busman M."/>
            <person name="Brown D.W."/>
            <person name="Divon H."/>
            <person name="Uhlig S."/>
            <person name="Proctor R.H."/>
        </authorList>
    </citation>
    <scope>NUCLEOTIDE SEQUENCE</scope>
    <source>
        <strain evidence="14">NRRL 53441</strain>
    </source>
</reference>
<keyword evidence="4" id="KW-0479">Metal-binding</keyword>
<dbReference type="Gene3D" id="2.60.310.20">
    <property type="match status" value="1"/>
</dbReference>
<evidence type="ECO:0000256" key="8">
    <source>
        <dbReference type="ARBA" id="ARBA00023101"/>
    </source>
</evidence>
<feature type="compositionally biased region" description="Basic and acidic residues" evidence="11">
    <location>
        <begin position="259"/>
        <end position="271"/>
    </location>
</feature>
<feature type="region of interest" description="Disordered" evidence="11">
    <location>
        <begin position="1"/>
        <end position="32"/>
    </location>
</feature>
<evidence type="ECO:0000256" key="3">
    <source>
        <dbReference type="ARBA" id="ARBA00011906"/>
    </source>
</evidence>
<dbReference type="GO" id="GO:0046872">
    <property type="term" value="F:metal ion binding"/>
    <property type="evidence" value="ECO:0007669"/>
    <property type="project" value="UniProtKB-KW"/>
</dbReference>
<dbReference type="EMBL" id="JAADJG010000383">
    <property type="protein sequence ID" value="KAF4447670.1"/>
    <property type="molecule type" value="Genomic_DNA"/>
</dbReference>
<evidence type="ECO:0000256" key="11">
    <source>
        <dbReference type="SAM" id="MobiDB-lite"/>
    </source>
</evidence>
<feature type="region of interest" description="Disordered" evidence="11">
    <location>
        <begin position="92"/>
        <end position="112"/>
    </location>
</feature>
<dbReference type="EC" id="1.14.18.1" evidence="3"/>
<protein>
    <recommendedName>
        <fullName evidence="3">tyrosinase</fullName>
        <ecNumber evidence="3">1.14.18.1</ecNumber>
    </recommendedName>
</protein>
<comment type="catalytic activity">
    <reaction evidence="9">
        <text>2 L-dopa + O2 = 2 L-dopaquinone + 2 H2O</text>
        <dbReference type="Rhea" id="RHEA:34287"/>
        <dbReference type="ChEBI" id="CHEBI:15377"/>
        <dbReference type="ChEBI" id="CHEBI:15379"/>
        <dbReference type="ChEBI" id="CHEBI:57504"/>
        <dbReference type="ChEBI" id="CHEBI:57924"/>
        <dbReference type="EC" id="1.14.18.1"/>
    </reaction>
</comment>
<feature type="region of interest" description="Disordered" evidence="11">
    <location>
        <begin position="735"/>
        <end position="792"/>
    </location>
</feature>
<gene>
    <name evidence="14" type="ORF">F53441_8816</name>
</gene>
<feature type="compositionally biased region" description="Polar residues" evidence="11">
    <location>
        <begin position="780"/>
        <end position="792"/>
    </location>
</feature>
<dbReference type="InterPro" id="IPR050316">
    <property type="entry name" value="Tyrosinase/Hemocyanin"/>
</dbReference>
<dbReference type="Proteomes" id="UP000605986">
    <property type="component" value="Unassembled WGS sequence"/>
</dbReference>
<feature type="compositionally biased region" description="Basic and acidic residues" evidence="11">
    <location>
        <begin position="98"/>
        <end position="111"/>
    </location>
</feature>
<dbReference type="Pfam" id="PF00264">
    <property type="entry name" value="Tyrosinase"/>
    <property type="match status" value="1"/>
</dbReference>
<keyword evidence="8" id="KW-0470">Melanin biosynthesis</keyword>
<comment type="similarity">
    <text evidence="2">Belongs to the tyrosinase family.</text>
</comment>
<evidence type="ECO:0000259" key="12">
    <source>
        <dbReference type="PROSITE" id="PS00497"/>
    </source>
</evidence>
<dbReference type="InterPro" id="IPR008922">
    <property type="entry name" value="Di-copper_centre_dom_sf"/>
</dbReference>
<comment type="catalytic activity">
    <reaction evidence="10">
        <text>L-tyrosine + O2 = L-dopaquinone + H2O</text>
        <dbReference type="Rhea" id="RHEA:18117"/>
        <dbReference type="ChEBI" id="CHEBI:15377"/>
        <dbReference type="ChEBI" id="CHEBI:15379"/>
        <dbReference type="ChEBI" id="CHEBI:57924"/>
        <dbReference type="ChEBI" id="CHEBI:58315"/>
        <dbReference type="EC" id="1.14.18.1"/>
    </reaction>
</comment>
<dbReference type="GO" id="GO:0004503">
    <property type="term" value="F:tyrosinase activity"/>
    <property type="evidence" value="ECO:0007669"/>
    <property type="project" value="UniProtKB-EC"/>
</dbReference>
<evidence type="ECO:0000256" key="10">
    <source>
        <dbReference type="ARBA" id="ARBA00048881"/>
    </source>
</evidence>
<feature type="region of interest" description="Disordered" evidence="11">
    <location>
        <begin position="252"/>
        <end position="272"/>
    </location>
</feature>
<dbReference type="SUPFAM" id="SSF48056">
    <property type="entry name" value="Di-copper centre-containing domain"/>
    <property type="match status" value="1"/>
</dbReference>
<comment type="caution">
    <text evidence="14">The sequence shown here is derived from an EMBL/GenBank/DDBJ whole genome shotgun (WGS) entry which is preliminary data.</text>
</comment>
<keyword evidence="7" id="KW-0503">Monooxygenase</keyword>
<dbReference type="PANTHER" id="PTHR11474">
    <property type="entry name" value="TYROSINASE FAMILY MEMBER"/>
    <property type="match status" value="1"/>
</dbReference>
<dbReference type="PROSITE" id="PS00498">
    <property type="entry name" value="TYROSINASE_2"/>
    <property type="match status" value="1"/>
</dbReference>
<evidence type="ECO:0000256" key="4">
    <source>
        <dbReference type="ARBA" id="ARBA00022723"/>
    </source>
</evidence>
<dbReference type="InterPro" id="IPR041640">
    <property type="entry name" value="Tyrosinase_C"/>
</dbReference>
<feature type="domain" description="Tyrosinase copper-binding" evidence="12">
    <location>
        <begin position="120"/>
        <end position="137"/>
    </location>
</feature>
<evidence type="ECO:0000256" key="6">
    <source>
        <dbReference type="ARBA" id="ARBA00023008"/>
    </source>
</evidence>
<dbReference type="OrthoDB" id="1658288at2759"/>
<dbReference type="GO" id="GO:0042438">
    <property type="term" value="P:melanin biosynthetic process"/>
    <property type="evidence" value="ECO:0007669"/>
    <property type="project" value="UniProtKB-KW"/>
</dbReference>
<keyword evidence="6" id="KW-0186">Copper</keyword>
<keyword evidence="15" id="KW-1185">Reference proteome</keyword>
<evidence type="ECO:0000313" key="15">
    <source>
        <dbReference type="Proteomes" id="UP000605986"/>
    </source>
</evidence>
<dbReference type="InterPro" id="IPR002227">
    <property type="entry name" value="Tyrosinase_Cu-bd"/>
</dbReference>
<keyword evidence="5" id="KW-0560">Oxidoreductase</keyword>
<name>A0A8H4KAI2_9HYPO</name>
<organism evidence="14 15">
    <name type="scientific">Fusarium austroafricanum</name>
    <dbReference type="NCBI Taxonomy" id="2364996"/>
    <lineage>
        <taxon>Eukaryota</taxon>
        <taxon>Fungi</taxon>
        <taxon>Dikarya</taxon>
        <taxon>Ascomycota</taxon>
        <taxon>Pezizomycotina</taxon>
        <taxon>Sordariomycetes</taxon>
        <taxon>Hypocreomycetidae</taxon>
        <taxon>Hypocreales</taxon>
        <taxon>Nectriaceae</taxon>
        <taxon>Fusarium</taxon>
        <taxon>Fusarium concolor species complex</taxon>
    </lineage>
</organism>
<comment type="cofactor">
    <cofactor evidence="1">
        <name>Cu(2+)</name>
        <dbReference type="ChEBI" id="CHEBI:29036"/>
    </cofactor>
</comment>
<evidence type="ECO:0000313" key="14">
    <source>
        <dbReference type="EMBL" id="KAF4447670.1"/>
    </source>
</evidence>
<evidence type="ECO:0000259" key="13">
    <source>
        <dbReference type="PROSITE" id="PS00498"/>
    </source>
</evidence>
<accession>A0A8H4KAI2</accession>
<evidence type="ECO:0000256" key="7">
    <source>
        <dbReference type="ARBA" id="ARBA00023033"/>
    </source>
</evidence>
<dbReference type="PANTHER" id="PTHR11474:SF76">
    <property type="entry name" value="SHKT DOMAIN-CONTAINING PROTEIN"/>
    <property type="match status" value="1"/>
</dbReference>
<evidence type="ECO:0000256" key="2">
    <source>
        <dbReference type="ARBA" id="ARBA00009928"/>
    </source>
</evidence>
<dbReference type="Gene3D" id="1.10.1280.10">
    <property type="entry name" value="Di-copper center containing domain from catechol oxidase"/>
    <property type="match status" value="1"/>
</dbReference>
<evidence type="ECO:0000256" key="1">
    <source>
        <dbReference type="ARBA" id="ARBA00001973"/>
    </source>
</evidence>
<dbReference type="Pfam" id="PF18132">
    <property type="entry name" value="Tyrosinase_C"/>
    <property type="match status" value="1"/>
</dbReference>
<proteinExistence type="inferred from homology"/>
<dbReference type="PROSITE" id="PS00497">
    <property type="entry name" value="TYROSINASE_1"/>
    <property type="match status" value="1"/>
</dbReference>
<evidence type="ECO:0000256" key="9">
    <source>
        <dbReference type="ARBA" id="ARBA00048233"/>
    </source>
</evidence>
<evidence type="ECO:0000256" key="5">
    <source>
        <dbReference type="ARBA" id="ARBA00023002"/>
    </source>
</evidence>
<sequence>MTESSGTYAIKGLPRPENATTRTRETDDGSGIPYVENLPVRYEISKLASSKDPMLRRQWTLFVLALEKFKMKPVNEKLSYFQVAGIHGYPEGAWDGAPEPRQDPTDPKKGDQPYGGYCNHNGLNFPTWHRPYMALFEQCIWDNMGAVLNHWATEHKLEEDKDEMKLWTTAKDTWRMPYWDWARQQSYNEDFAYPQVLVQGPVRIFVPEKVKEYYPPSGLYANPFWSFENPEKDEHGNPCAFGKMPKGKRDYNIEDDPVEHDNAPPRDKNDKAWMPWSEATATSRYGIFVNKTAKKFIGLEGVNNAWVANNHLANMTWYPITDRQKAEDKKQNRDFYLKWNPGTLADSVNRMFSPQYNDTWGQFASTKWTYEGYGNSMNGFLSLEYIHNNVHNIVGGSDFKTGVGHMSDVPVAAFDPIFWLHHTQIDRLLAIWQSLYPKLWWDQAEPGQGNVPDDTQYDLLYPFHDKSKPYPADPKEDKDFWTAAKCRDWTVFNYQYDDLMELSQKALGPKGDLNEEKFKKLLQAYIHKTYPCAEHLIRDIKENQDVHIPAGLKPNVPNISDGSWKDYIINVKYDRYALDGQSYTIKFYLGGPEDKDKTHYEPQNFVGSVYTFGGGSRKTRDSCNNCKTQAEAGVLSCAQVPLTIQLLHHTIDCVRDHPIDTFDQVEDYLKLHLRWKIYGYGGFEVDEEGLEPFSKTQITVLRGFGQPHHIAAPAQVSTSELRTFSVAATDISISSSSNAPANGTNGSAQGTPVALPPDYSRKPYVPLPDITNGKHLGLQNDGSYSFSSSNES</sequence>
<dbReference type="AlphaFoldDB" id="A0A8H4KAI2"/>
<feature type="compositionally biased region" description="Polar residues" evidence="11">
    <location>
        <begin position="738"/>
        <end position="750"/>
    </location>
</feature>
<feature type="domain" description="Tyrosinase copper-binding" evidence="13">
    <location>
        <begin position="415"/>
        <end position="426"/>
    </location>
</feature>